<evidence type="ECO:0000256" key="1">
    <source>
        <dbReference type="ARBA" id="ARBA00004141"/>
    </source>
</evidence>
<feature type="transmembrane region" description="Helical" evidence="7">
    <location>
        <begin position="140"/>
        <end position="157"/>
    </location>
</feature>
<sequence length="290" mass="33841">MSFRCLLKSWLTKTVKTIQFIDLSFTNHKKKTVFLLSFRKHFFFVKVIIYLLETIITSAQITSRVKTRVFIFSISNNNRTKLSMSFKVEDIKKILDDLEAKLLEIPQLKKASKSVGVPLVYLIAAAIVALVILVYVASGFRAIVSLVAFVYPAWASLKAINSENKEDDTLWLTYWVFYGFFTGFYPYSKNCIFFPQRILKNPFQVFFLFVESITDVLLFWIPFYELIKMCFYLYLYQAKGALVLYDQFLKPIVVQVEAKEIKAKEGLNNIKNIIEVKFLKGKLLFFQNMI</sequence>
<keyword evidence="4 7" id="KW-1133">Transmembrane helix</keyword>
<dbReference type="AlphaFoldDB" id="X6N979"/>
<name>X6N979_RETFI</name>
<evidence type="ECO:0000256" key="2">
    <source>
        <dbReference type="ARBA" id="ARBA00008573"/>
    </source>
</evidence>
<dbReference type="GO" id="GO:0016020">
    <property type="term" value="C:membrane"/>
    <property type="evidence" value="ECO:0007669"/>
    <property type="project" value="UniProtKB-SubCell"/>
</dbReference>
<dbReference type="PANTHER" id="PTHR12300">
    <property type="entry name" value="HVA22-LIKE PROTEINS"/>
    <property type="match status" value="1"/>
</dbReference>
<feature type="transmembrane region" description="Helical" evidence="7">
    <location>
        <begin position="115"/>
        <end position="134"/>
    </location>
</feature>
<evidence type="ECO:0000256" key="6">
    <source>
        <dbReference type="RuleBase" id="RU362006"/>
    </source>
</evidence>
<dbReference type="PANTHER" id="PTHR12300:SF161">
    <property type="entry name" value="RECEPTOR EXPRESSION-ENHANCING PROTEIN"/>
    <property type="match status" value="1"/>
</dbReference>
<dbReference type="Pfam" id="PF03134">
    <property type="entry name" value="TB2_DP1_HVA22"/>
    <property type="match status" value="2"/>
</dbReference>
<dbReference type="EMBL" id="ASPP01011245">
    <property type="protein sequence ID" value="ETO21847.1"/>
    <property type="molecule type" value="Genomic_DNA"/>
</dbReference>
<comment type="caution">
    <text evidence="8">The sequence shown here is derived from an EMBL/GenBank/DDBJ whole genome shotgun (WGS) entry which is preliminary data.</text>
</comment>
<evidence type="ECO:0000256" key="3">
    <source>
        <dbReference type="ARBA" id="ARBA00022692"/>
    </source>
</evidence>
<comment type="similarity">
    <text evidence="2 6">Belongs to the DP1 family.</text>
</comment>
<organism evidence="8 9">
    <name type="scientific">Reticulomyxa filosa</name>
    <dbReference type="NCBI Taxonomy" id="46433"/>
    <lineage>
        <taxon>Eukaryota</taxon>
        <taxon>Sar</taxon>
        <taxon>Rhizaria</taxon>
        <taxon>Retaria</taxon>
        <taxon>Foraminifera</taxon>
        <taxon>Monothalamids</taxon>
        <taxon>Reticulomyxidae</taxon>
        <taxon>Reticulomyxa</taxon>
    </lineage>
</organism>
<comment type="subcellular location">
    <subcellularLocation>
        <location evidence="1 6">Membrane</location>
        <topology evidence="1 6">Multi-pass membrane protein</topology>
    </subcellularLocation>
</comment>
<dbReference type="Proteomes" id="UP000023152">
    <property type="component" value="Unassembled WGS sequence"/>
</dbReference>
<dbReference type="OrthoDB" id="10009287at2759"/>
<dbReference type="InterPro" id="IPR004345">
    <property type="entry name" value="TB2_DP1_HVA22"/>
</dbReference>
<evidence type="ECO:0000256" key="5">
    <source>
        <dbReference type="ARBA" id="ARBA00023136"/>
    </source>
</evidence>
<gene>
    <name evidence="8" type="ORF">RFI_15358</name>
</gene>
<evidence type="ECO:0000313" key="9">
    <source>
        <dbReference type="Proteomes" id="UP000023152"/>
    </source>
</evidence>
<keyword evidence="5 7" id="KW-0472">Membrane</keyword>
<keyword evidence="9" id="KW-1185">Reference proteome</keyword>
<feature type="transmembrane region" description="Helical" evidence="7">
    <location>
        <begin position="169"/>
        <end position="187"/>
    </location>
</feature>
<reference evidence="8 9" key="1">
    <citation type="journal article" date="2013" name="Curr. Biol.">
        <title>The Genome of the Foraminiferan Reticulomyxa filosa.</title>
        <authorList>
            <person name="Glockner G."/>
            <person name="Hulsmann N."/>
            <person name="Schleicher M."/>
            <person name="Noegel A.A."/>
            <person name="Eichinger L."/>
            <person name="Gallinger C."/>
            <person name="Pawlowski J."/>
            <person name="Sierra R."/>
            <person name="Euteneuer U."/>
            <person name="Pillet L."/>
            <person name="Moustafa A."/>
            <person name="Platzer M."/>
            <person name="Groth M."/>
            <person name="Szafranski K."/>
            <person name="Schliwa M."/>
        </authorList>
    </citation>
    <scope>NUCLEOTIDE SEQUENCE [LARGE SCALE GENOMIC DNA]</scope>
</reference>
<evidence type="ECO:0000256" key="4">
    <source>
        <dbReference type="ARBA" id="ARBA00022989"/>
    </source>
</evidence>
<evidence type="ECO:0000256" key="7">
    <source>
        <dbReference type="SAM" id="Phobius"/>
    </source>
</evidence>
<evidence type="ECO:0000313" key="8">
    <source>
        <dbReference type="EMBL" id="ETO21847.1"/>
    </source>
</evidence>
<accession>X6N979</accession>
<proteinExistence type="inferred from homology"/>
<feature type="transmembrane region" description="Helical" evidence="7">
    <location>
        <begin position="207"/>
        <end position="227"/>
    </location>
</feature>
<keyword evidence="3 7" id="KW-0812">Transmembrane</keyword>
<protein>
    <submittedName>
        <fullName evidence="8">TB2/DP1/HVA22 family integral membrane protein</fullName>
    </submittedName>
</protein>